<comment type="caution">
    <text evidence="1">The sequence shown here is derived from an EMBL/GenBank/DDBJ whole genome shotgun (WGS) entry which is preliminary data.</text>
</comment>
<dbReference type="AlphaFoldDB" id="A0A134A5S0"/>
<proteinExistence type="predicted"/>
<accession>A0A134A5S0</accession>
<gene>
    <name evidence="1" type="ORF">HMPREF3180_01637</name>
</gene>
<dbReference type="Proteomes" id="UP000070483">
    <property type="component" value="Unassembled WGS sequence"/>
</dbReference>
<protein>
    <submittedName>
        <fullName evidence="1">Uncharacterized protein</fullName>
    </submittedName>
</protein>
<keyword evidence="2" id="KW-1185">Reference proteome</keyword>
<evidence type="ECO:0000313" key="2">
    <source>
        <dbReference type="Proteomes" id="UP000070483"/>
    </source>
</evidence>
<name>A0A134A5S0_9FUSO</name>
<dbReference type="EMBL" id="LSDD01000116">
    <property type="protein sequence ID" value="KXB63071.1"/>
    <property type="molecule type" value="Genomic_DNA"/>
</dbReference>
<organism evidence="1 2">
    <name type="scientific">Leptotrichia wadei</name>
    <dbReference type="NCBI Taxonomy" id="157687"/>
    <lineage>
        <taxon>Bacteria</taxon>
        <taxon>Fusobacteriati</taxon>
        <taxon>Fusobacteriota</taxon>
        <taxon>Fusobacteriia</taxon>
        <taxon>Fusobacteriales</taxon>
        <taxon>Leptotrichiaceae</taxon>
        <taxon>Leptotrichia</taxon>
    </lineage>
</organism>
<reference evidence="2" key="1">
    <citation type="submission" date="2016-01" db="EMBL/GenBank/DDBJ databases">
        <authorList>
            <person name="Mitreva M."/>
            <person name="Pepin K.H."/>
            <person name="Mihindukulasuriya K.A."/>
            <person name="Fulton R."/>
            <person name="Fronick C."/>
            <person name="O'Laughlin M."/>
            <person name="Miner T."/>
            <person name="Herter B."/>
            <person name="Rosa B.A."/>
            <person name="Cordes M."/>
            <person name="Tomlinson C."/>
            <person name="Wollam A."/>
            <person name="Palsikar V.B."/>
            <person name="Mardis E.R."/>
            <person name="Wilson R.K."/>
        </authorList>
    </citation>
    <scope>NUCLEOTIDE SEQUENCE [LARGE SCALE GENOMIC DNA]</scope>
    <source>
        <strain evidence="2">KA00185</strain>
    </source>
</reference>
<evidence type="ECO:0000313" key="1">
    <source>
        <dbReference type="EMBL" id="KXB63071.1"/>
    </source>
</evidence>
<sequence length="41" mass="5147">MMRKFQLKKHLRQCRKPQDIFSGKRVQQNKVSQKRCKWKIM</sequence>
<dbReference type="PATRIC" id="fig|157687.3.peg.1627"/>
<dbReference type="STRING" id="157687.HMPREF3180_01637"/>